<evidence type="ECO:0000313" key="2">
    <source>
        <dbReference type="Proteomes" id="UP001055879"/>
    </source>
</evidence>
<dbReference type="Proteomes" id="UP001055879">
    <property type="component" value="Linkage Group LG14"/>
</dbReference>
<reference evidence="2" key="1">
    <citation type="journal article" date="2022" name="Mol. Ecol. Resour.">
        <title>The genomes of chicory, endive, great burdock and yacon provide insights into Asteraceae palaeo-polyploidization history and plant inulin production.</title>
        <authorList>
            <person name="Fan W."/>
            <person name="Wang S."/>
            <person name="Wang H."/>
            <person name="Wang A."/>
            <person name="Jiang F."/>
            <person name="Liu H."/>
            <person name="Zhao H."/>
            <person name="Xu D."/>
            <person name="Zhang Y."/>
        </authorList>
    </citation>
    <scope>NUCLEOTIDE SEQUENCE [LARGE SCALE GENOMIC DNA]</scope>
    <source>
        <strain evidence="2">cv. Niubang</strain>
    </source>
</reference>
<organism evidence="1 2">
    <name type="scientific">Arctium lappa</name>
    <name type="common">Greater burdock</name>
    <name type="synonym">Lappa major</name>
    <dbReference type="NCBI Taxonomy" id="4217"/>
    <lineage>
        <taxon>Eukaryota</taxon>
        <taxon>Viridiplantae</taxon>
        <taxon>Streptophyta</taxon>
        <taxon>Embryophyta</taxon>
        <taxon>Tracheophyta</taxon>
        <taxon>Spermatophyta</taxon>
        <taxon>Magnoliopsida</taxon>
        <taxon>eudicotyledons</taxon>
        <taxon>Gunneridae</taxon>
        <taxon>Pentapetalae</taxon>
        <taxon>asterids</taxon>
        <taxon>campanulids</taxon>
        <taxon>Asterales</taxon>
        <taxon>Asteraceae</taxon>
        <taxon>Carduoideae</taxon>
        <taxon>Cardueae</taxon>
        <taxon>Arctiinae</taxon>
        <taxon>Arctium</taxon>
    </lineage>
</organism>
<proteinExistence type="predicted"/>
<keyword evidence="2" id="KW-1185">Reference proteome</keyword>
<gene>
    <name evidence="1" type="ORF">L6452_38185</name>
</gene>
<reference evidence="1 2" key="2">
    <citation type="journal article" date="2022" name="Mol. Ecol. Resour.">
        <title>The genomes of chicory, endive, great burdock and yacon provide insights into Asteraceae paleo-polyploidization history and plant inulin production.</title>
        <authorList>
            <person name="Fan W."/>
            <person name="Wang S."/>
            <person name="Wang H."/>
            <person name="Wang A."/>
            <person name="Jiang F."/>
            <person name="Liu H."/>
            <person name="Zhao H."/>
            <person name="Xu D."/>
            <person name="Zhang Y."/>
        </authorList>
    </citation>
    <scope>NUCLEOTIDE SEQUENCE [LARGE SCALE GENOMIC DNA]</scope>
    <source>
        <strain evidence="2">cv. Niubang</strain>
    </source>
</reference>
<comment type="caution">
    <text evidence="1">The sequence shown here is derived from an EMBL/GenBank/DDBJ whole genome shotgun (WGS) entry which is preliminary data.</text>
</comment>
<protein>
    <submittedName>
        <fullName evidence="1">Uncharacterized protein</fullName>
    </submittedName>
</protein>
<evidence type="ECO:0000313" key="1">
    <source>
        <dbReference type="EMBL" id="KAI3678881.1"/>
    </source>
</evidence>
<dbReference type="EMBL" id="CM042060">
    <property type="protein sequence ID" value="KAI3678881.1"/>
    <property type="molecule type" value="Genomic_DNA"/>
</dbReference>
<sequence length="95" mass="10713">MGWETESFGGGGCKISWFSGRLEMEVAVFGDGGLGGRLEMFTSVKRRGWWFGRELLEAKLQCGFDRQPFHKLSLSDIQKPIPDSTVNQDDNPEKE</sequence>
<accession>A0ACB8Y4E0</accession>
<name>A0ACB8Y4E0_ARCLA</name>